<feature type="transmembrane region" description="Helical" evidence="2">
    <location>
        <begin position="153"/>
        <end position="170"/>
    </location>
</feature>
<keyword evidence="2" id="KW-1133">Transmembrane helix</keyword>
<comment type="caution">
    <text evidence="3">The sequence shown here is derived from an EMBL/GenBank/DDBJ whole genome shotgun (WGS) entry which is preliminary data.</text>
</comment>
<evidence type="ECO:0000256" key="2">
    <source>
        <dbReference type="SAM" id="Phobius"/>
    </source>
</evidence>
<keyword evidence="2" id="KW-0472">Membrane</keyword>
<evidence type="ECO:0000313" key="4">
    <source>
        <dbReference type="Proteomes" id="UP001218188"/>
    </source>
</evidence>
<keyword evidence="4" id="KW-1185">Reference proteome</keyword>
<protein>
    <recommendedName>
        <fullName evidence="5">Transmembrane protein</fullName>
    </recommendedName>
</protein>
<dbReference type="AlphaFoldDB" id="A0AAD6TIV7"/>
<organism evidence="3 4">
    <name type="scientific">Mycena alexandri</name>
    <dbReference type="NCBI Taxonomy" id="1745969"/>
    <lineage>
        <taxon>Eukaryota</taxon>
        <taxon>Fungi</taxon>
        <taxon>Dikarya</taxon>
        <taxon>Basidiomycota</taxon>
        <taxon>Agaricomycotina</taxon>
        <taxon>Agaricomycetes</taxon>
        <taxon>Agaricomycetidae</taxon>
        <taxon>Agaricales</taxon>
        <taxon>Marasmiineae</taxon>
        <taxon>Mycenaceae</taxon>
        <taxon>Mycena</taxon>
    </lineage>
</organism>
<evidence type="ECO:0008006" key="5">
    <source>
        <dbReference type="Google" id="ProtNLM"/>
    </source>
</evidence>
<name>A0AAD6TIV7_9AGAR</name>
<feature type="region of interest" description="Disordered" evidence="1">
    <location>
        <begin position="284"/>
        <end position="317"/>
    </location>
</feature>
<feature type="transmembrane region" description="Helical" evidence="2">
    <location>
        <begin position="237"/>
        <end position="258"/>
    </location>
</feature>
<dbReference type="EMBL" id="JARJCM010000002">
    <property type="protein sequence ID" value="KAJ7047129.1"/>
    <property type="molecule type" value="Genomic_DNA"/>
</dbReference>
<reference evidence="3" key="1">
    <citation type="submission" date="2023-03" db="EMBL/GenBank/DDBJ databases">
        <title>Massive genome expansion in bonnet fungi (Mycena s.s.) driven by repeated elements and novel gene families across ecological guilds.</title>
        <authorList>
            <consortium name="Lawrence Berkeley National Laboratory"/>
            <person name="Harder C.B."/>
            <person name="Miyauchi S."/>
            <person name="Viragh M."/>
            <person name="Kuo A."/>
            <person name="Thoen E."/>
            <person name="Andreopoulos B."/>
            <person name="Lu D."/>
            <person name="Skrede I."/>
            <person name="Drula E."/>
            <person name="Henrissat B."/>
            <person name="Morin E."/>
            <person name="Kohler A."/>
            <person name="Barry K."/>
            <person name="LaButti K."/>
            <person name="Morin E."/>
            <person name="Salamov A."/>
            <person name="Lipzen A."/>
            <person name="Mereny Z."/>
            <person name="Hegedus B."/>
            <person name="Baldrian P."/>
            <person name="Stursova M."/>
            <person name="Weitz H."/>
            <person name="Taylor A."/>
            <person name="Grigoriev I.V."/>
            <person name="Nagy L.G."/>
            <person name="Martin F."/>
            <person name="Kauserud H."/>
        </authorList>
    </citation>
    <scope>NUCLEOTIDE SEQUENCE</scope>
    <source>
        <strain evidence="3">CBHHK200</strain>
    </source>
</reference>
<gene>
    <name evidence="3" type="ORF">C8F04DRAFT_1248156</name>
</gene>
<evidence type="ECO:0000256" key="1">
    <source>
        <dbReference type="SAM" id="MobiDB-lite"/>
    </source>
</evidence>
<keyword evidence="2" id="KW-0812">Transmembrane</keyword>
<feature type="compositionally biased region" description="Acidic residues" evidence="1">
    <location>
        <begin position="98"/>
        <end position="116"/>
    </location>
</feature>
<sequence length="436" mass="48480">MLFSRFERPLHELHPLAHVWNPDLRYVATEDSGFFAKSLLLIVCFGITLASSYWSRSPRSGHLKREENQPPRPPPPLQLPVNQDATDDEDGANRNDGDGDDEPQQDEGMDEQNEPGEDGHATVAAPAPEDPPPPGGLAEEDNDDRGNFYIDGGLQWLALLLVGAALLSIAKRSWRESSNSKHVNVKTRSATIPELLERQMALYDTVPNPALPTVAPATTSITSVAHNTGRVFAWRNVYLLLAVLSGLGFLVSTIRLLLPLRANNRDGERLVALQPALVGEHVAEGEGDEQDDLGHELAPPTTPRRHRTPRTPPPSPATCQNMLAGLSSATALRMARVNANTKREEERKERVREVQHRLWGLMYELRAERVYPRLFFTVFTSHWNTRADTMCTVAPNIPWLLDLGLCRENQYLNDFEVRAGTEESNRGNIGSTALIK</sequence>
<feature type="region of interest" description="Disordered" evidence="1">
    <location>
        <begin position="56"/>
        <end position="144"/>
    </location>
</feature>
<accession>A0AAD6TIV7</accession>
<evidence type="ECO:0000313" key="3">
    <source>
        <dbReference type="EMBL" id="KAJ7047129.1"/>
    </source>
</evidence>
<proteinExistence type="predicted"/>
<feature type="transmembrane region" description="Helical" evidence="2">
    <location>
        <begin position="34"/>
        <end position="55"/>
    </location>
</feature>
<dbReference type="Proteomes" id="UP001218188">
    <property type="component" value="Unassembled WGS sequence"/>
</dbReference>